<accession>A0ABT7QW39</accession>
<gene>
    <name evidence="4" type="ORF">PGH07_02530</name>
</gene>
<dbReference type="InterPro" id="IPR017871">
    <property type="entry name" value="ABC_transporter-like_CS"/>
</dbReference>
<dbReference type="RefSeq" id="WP_289412347.1">
    <property type="nucleotide sequence ID" value="NZ_JAQIBD010000001.1"/>
</dbReference>
<comment type="caution">
    <text evidence="4">The sequence shown here is derived from an EMBL/GenBank/DDBJ whole genome shotgun (WGS) entry which is preliminary data.</text>
</comment>
<dbReference type="Pfam" id="PF00005">
    <property type="entry name" value="ABC_tran"/>
    <property type="match status" value="1"/>
</dbReference>
<name>A0ABT7QW39_9BACT</name>
<dbReference type="SMART" id="SM00382">
    <property type="entry name" value="AAA"/>
    <property type="match status" value="1"/>
</dbReference>
<proteinExistence type="predicted"/>
<feature type="domain" description="ABC transporter" evidence="3">
    <location>
        <begin position="6"/>
        <end position="235"/>
    </location>
</feature>
<dbReference type="CDD" id="cd03230">
    <property type="entry name" value="ABC_DR_subfamily_A"/>
    <property type="match status" value="1"/>
</dbReference>
<dbReference type="Gene3D" id="3.40.50.300">
    <property type="entry name" value="P-loop containing nucleotide triphosphate hydrolases"/>
    <property type="match status" value="1"/>
</dbReference>
<dbReference type="PROSITE" id="PS50893">
    <property type="entry name" value="ABC_TRANSPORTER_2"/>
    <property type="match status" value="1"/>
</dbReference>
<dbReference type="PROSITE" id="PS00211">
    <property type="entry name" value="ABC_TRANSPORTER_1"/>
    <property type="match status" value="1"/>
</dbReference>
<keyword evidence="1" id="KW-0547">Nucleotide-binding</keyword>
<dbReference type="Proteomes" id="UP001169069">
    <property type="component" value="Unassembled WGS sequence"/>
</dbReference>
<dbReference type="InterPro" id="IPR003593">
    <property type="entry name" value="AAA+_ATPase"/>
</dbReference>
<evidence type="ECO:0000313" key="4">
    <source>
        <dbReference type="EMBL" id="MDM5271049.1"/>
    </source>
</evidence>
<organism evidence="4 5">
    <name type="scientific">Sulfurovum zhangzhouensis</name>
    <dbReference type="NCBI Taxonomy" id="3019067"/>
    <lineage>
        <taxon>Bacteria</taxon>
        <taxon>Pseudomonadati</taxon>
        <taxon>Campylobacterota</taxon>
        <taxon>Epsilonproteobacteria</taxon>
        <taxon>Campylobacterales</taxon>
        <taxon>Sulfurovaceae</taxon>
        <taxon>Sulfurovum</taxon>
    </lineage>
</organism>
<evidence type="ECO:0000259" key="3">
    <source>
        <dbReference type="PROSITE" id="PS50893"/>
    </source>
</evidence>
<dbReference type="InterPro" id="IPR027417">
    <property type="entry name" value="P-loop_NTPase"/>
</dbReference>
<dbReference type="GO" id="GO:0005524">
    <property type="term" value="F:ATP binding"/>
    <property type="evidence" value="ECO:0007669"/>
    <property type="project" value="UniProtKB-KW"/>
</dbReference>
<evidence type="ECO:0000256" key="2">
    <source>
        <dbReference type="ARBA" id="ARBA00022840"/>
    </source>
</evidence>
<dbReference type="PANTHER" id="PTHR43038:SF3">
    <property type="entry name" value="ABC TRANSPORTER G FAMILY MEMBER 20 ISOFORM X1"/>
    <property type="match status" value="1"/>
</dbReference>
<dbReference type="InterPro" id="IPR003439">
    <property type="entry name" value="ABC_transporter-like_ATP-bd"/>
</dbReference>
<reference evidence="4" key="1">
    <citation type="submission" date="2023-01" db="EMBL/GenBank/DDBJ databases">
        <title>Sulfurovum sp. zt1-1 genome assembly.</title>
        <authorList>
            <person name="Wang J."/>
        </authorList>
    </citation>
    <scope>NUCLEOTIDE SEQUENCE</scope>
    <source>
        <strain evidence="4">Zt1-1</strain>
    </source>
</reference>
<dbReference type="PANTHER" id="PTHR43038">
    <property type="entry name" value="ATP-BINDING CASSETTE, SUB-FAMILY H, MEMBER 1"/>
    <property type="match status" value="1"/>
</dbReference>
<keyword evidence="2 4" id="KW-0067">ATP-binding</keyword>
<evidence type="ECO:0000313" key="5">
    <source>
        <dbReference type="Proteomes" id="UP001169069"/>
    </source>
</evidence>
<dbReference type="EMBL" id="JAQIBD010000001">
    <property type="protein sequence ID" value="MDM5271049.1"/>
    <property type="molecule type" value="Genomic_DNA"/>
</dbReference>
<keyword evidence="5" id="KW-1185">Reference proteome</keyword>
<evidence type="ECO:0000256" key="1">
    <source>
        <dbReference type="ARBA" id="ARBA00022741"/>
    </source>
</evidence>
<protein>
    <submittedName>
        <fullName evidence="4">ABC transporter ATP-binding protein</fullName>
    </submittedName>
</protein>
<sequence>MSSLAIKTDNLVKVFGEKRAVDGLNLSIGKGMIYGFLGPNGCGKTTTLRMLCGVLSPSEGEIALLGESVTPYPMKIRSKIGYMSQNFSLYNELSVIENLNFYALLYGLEGKEKKRRIEDLIEVTKLTEYRNTLARNLSGGWRQRLALAVAIIHQPEVLFLDEPTSGVDPVSARLFWDIVYELAAEGVSIVVSTHSMDEAEHCDKVGFLDKGHLLQEGSPAELRKAFPAKMVSIRTDKPMQLSHELSERFGSQMHSYIFGNEVRIRLENDDEQMLKEYEYRRVEPTLEDIFVYMTEHNSVA</sequence>
<dbReference type="SUPFAM" id="SSF52540">
    <property type="entry name" value="P-loop containing nucleoside triphosphate hydrolases"/>
    <property type="match status" value="1"/>
</dbReference>